<dbReference type="Pfam" id="PF01569">
    <property type="entry name" value="PAP2"/>
    <property type="match status" value="1"/>
</dbReference>
<dbReference type="PANTHER" id="PTHR34599:SF1">
    <property type="entry name" value="PHOSPHATIDIC ACID PHOSPHATASE TYPE 2_HALOPEROXIDASE DOMAIN-CONTAINING PROTEIN"/>
    <property type="match status" value="1"/>
</dbReference>
<accession>A0A841KL42</accession>
<dbReference type="Gene3D" id="1.10.606.20">
    <property type="match status" value="1"/>
</dbReference>
<dbReference type="AlphaFoldDB" id="A0A841KL42"/>
<dbReference type="SMART" id="SM00014">
    <property type="entry name" value="acidPPc"/>
    <property type="match status" value="1"/>
</dbReference>
<proteinExistence type="predicted"/>
<reference evidence="2 3" key="1">
    <citation type="submission" date="2020-08" db="EMBL/GenBank/DDBJ databases">
        <title>Genomic Encyclopedia of Type Strains, Phase IV (KMG-IV): sequencing the most valuable type-strain genomes for metagenomic binning, comparative biology and taxonomic classification.</title>
        <authorList>
            <person name="Goeker M."/>
        </authorList>
    </citation>
    <scope>NUCLEOTIDE SEQUENCE [LARGE SCALE GENOMIC DNA]</scope>
    <source>
        <strain evidence="2 3">DSM 103526</strain>
    </source>
</reference>
<comment type="caution">
    <text evidence="2">The sequence shown here is derived from an EMBL/GenBank/DDBJ whole genome shotgun (WGS) entry which is preliminary data.</text>
</comment>
<dbReference type="InterPro" id="IPR036938">
    <property type="entry name" value="PAP2/HPO_sf"/>
</dbReference>
<dbReference type="PANTHER" id="PTHR34599">
    <property type="entry name" value="PEROXIDASE-RELATED"/>
    <property type="match status" value="1"/>
</dbReference>
<evidence type="ECO:0000259" key="1">
    <source>
        <dbReference type="SMART" id="SM00014"/>
    </source>
</evidence>
<dbReference type="InterPro" id="IPR052559">
    <property type="entry name" value="V-haloperoxidase"/>
</dbReference>
<dbReference type="EMBL" id="JACHEN010000001">
    <property type="protein sequence ID" value="MBB6214167.1"/>
    <property type="molecule type" value="Genomic_DNA"/>
</dbReference>
<dbReference type="SUPFAM" id="SSF48317">
    <property type="entry name" value="Acid phosphatase/Vanadium-dependent haloperoxidase"/>
    <property type="match status" value="1"/>
</dbReference>
<name>A0A841KL42_9FIRM</name>
<gene>
    <name evidence="2" type="ORF">HNQ80_000236</name>
</gene>
<keyword evidence="3" id="KW-1185">Reference proteome</keyword>
<feature type="domain" description="Phosphatidic acid phosphatase type 2/haloperoxidase" evidence="1">
    <location>
        <begin position="149"/>
        <end position="260"/>
    </location>
</feature>
<evidence type="ECO:0000313" key="3">
    <source>
        <dbReference type="Proteomes" id="UP000579281"/>
    </source>
</evidence>
<evidence type="ECO:0000313" key="2">
    <source>
        <dbReference type="EMBL" id="MBB6214167.1"/>
    </source>
</evidence>
<dbReference type="InterPro" id="IPR000326">
    <property type="entry name" value="PAP2/HPO"/>
</dbReference>
<dbReference type="CDD" id="cd03398">
    <property type="entry name" value="PAP2_haloperoxidase"/>
    <property type="match status" value="1"/>
</dbReference>
<organism evidence="2 3">
    <name type="scientific">Anaerosolibacter carboniphilus</name>
    <dbReference type="NCBI Taxonomy" id="1417629"/>
    <lineage>
        <taxon>Bacteria</taxon>
        <taxon>Bacillati</taxon>
        <taxon>Bacillota</taxon>
        <taxon>Clostridia</taxon>
        <taxon>Peptostreptococcales</taxon>
        <taxon>Thermotaleaceae</taxon>
        <taxon>Anaerosolibacter</taxon>
    </lineage>
</organism>
<protein>
    <recommendedName>
        <fullName evidence="1">Phosphatidic acid phosphatase type 2/haloperoxidase domain-containing protein</fullName>
    </recommendedName>
</protein>
<dbReference type="Proteomes" id="UP000579281">
    <property type="component" value="Unassembled WGS sequence"/>
</dbReference>
<dbReference type="RefSeq" id="WP_243182872.1">
    <property type="nucleotide sequence ID" value="NZ_JACHEN010000001.1"/>
</dbReference>
<sequence>MKQIVKWENGPVTCVPSENGVLICKKMLDKLIRPVNLPRKWSELSYPGESRVPQGVDPSAGSWSMYFFKRDKDGRFITSSGQEASFEIQHPDNFNFDDMLIEVKEVLDNLTPKQKQIAEYWGKGPATKQWTPIIERLMDTYGFSPVRAARVLAAVQAGINDAFVITWYFKYLWDIPRPNQLDQGLVTAIATPKFPGYPSGHSVISGAAEIILSYFFPTEAERLKELAEEDGISRLYGGVHFIADITEGLRLGRQIGSIIVDQLRMQHDLNQSMIDIPIIADKHAELPPPPYEQIIPSPSGVGL</sequence>